<keyword evidence="7" id="KW-0479">Metal-binding</keyword>
<evidence type="ECO:0000256" key="5">
    <source>
        <dbReference type="ARBA" id="ARBA00022553"/>
    </source>
</evidence>
<comment type="subcellular location">
    <subcellularLocation>
        <location evidence="1">Nucleus</location>
    </subcellularLocation>
</comment>
<keyword evidence="9" id="KW-0863">Zinc-finger</keyword>
<comment type="similarity">
    <text evidence="2">Belongs to the MCM10 family.</text>
</comment>
<dbReference type="AlphaFoldDB" id="A6JLZ2"/>
<dbReference type="GO" id="GO:0006270">
    <property type="term" value="P:DNA replication initiation"/>
    <property type="evidence" value="ECO:0007669"/>
    <property type="project" value="Ensembl"/>
</dbReference>
<dbReference type="EMBL" id="CH473990">
    <property type="protein sequence ID" value="EDL78669.1"/>
    <property type="molecule type" value="Genomic_DNA"/>
</dbReference>
<feature type="compositionally biased region" description="Acidic residues" evidence="17">
    <location>
        <begin position="37"/>
        <end position="64"/>
    </location>
</feature>
<evidence type="ECO:0000256" key="10">
    <source>
        <dbReference type="ARBA" id="ARBA00022833"/>
    </source>
</evidence>
<feature type="domain" description="Replication factor Mcm10 C-terminal" evidence="18">
    <location>
        <begin position="542"/>
        <end position="887"/>
    </location>
</feature>
<evidence type="ECO:0000256" key="3">
    <source>
        <dbReference type="ARBA" id="ARBA00017770"/>
    </source>
</evidence>
<dbReference type="RGD" id="1311330">
    <property type="gene designation" value="Mcm10"/>
</dbReference>
<dbReference type="RefSeq" id="NP_001100836.1">
    <property type="nucleotide sequence ID" value="NM_001107366.1"/>
</dbReference>
<evidence type="ECO:0000256" key="11">
    <source>
        <dbReference type="ARBA" id="ARBA00022843"/>
    </source>
</evidence>
<reference evidence="19" key="1">
    <citation type="journal article" date="2005" name="Genome Res.">
        <title>Gene and alternative splicing annotation with AIR.</title>
        <authorList>
            <person name="Florea L."/>
            <person name="Di Francesco V."/>
            <person name="Miller J."/>
            <person name="Turner R."/>
            <person name="Yao A."/>
            <person name="Harris M."/>
            <person name="Walenz B."/>
            <person name="Mobarry C."/>
            <person name="Merkulov G.V."/>
            <person name="Charlab R."/>
            <person name="Dew I."/>
            <person name="Deng Z."/>
            <person name="Istrail S."/>
            <person name="Li P."/>
            <person name="Sutton G."/>
        </authorList>
    </citation>
    <scope>NUCLEOTIDE SEQUENCE</scope>
    <source>
        <strain evidence="19">BN</strain>
    </source>
</reference>
<feature type="compositionally biased region" description="Polar residues" evidence="17">
    <location>
        <begin position="241"/>
        <end position="251"/>
    </location>
</feature>
<dbReference type="Gene3D" id="2.40.50.140">
    <property type="entry name" value="Nucleic acid-binding proteins"/>
    <property type="match status" value="1"/>
</dbReference>
<feature type="compositionally biased region" description="Basic and acidic residues" evidence="17">
    <location>
        <begin position="65"/>
        <end position="76"/>
    </location>
</feature>
<keyword evidence="5" id="KW-0597">Phosphoprotein</keyword>
<keyword evidence="13" id="KW-0238">DNA-binding</keyword>
<dbReference type="GO" id="GO:0008270">
    <property type="term" value="F:zinc ion binding"/>
    <property type="evidence" value="ECO:0007669"/>
    <property type="project" value="UniProtKB-KW"/>
</dbReference>
<feature type="compositionally biased region" description="Acidic residues" evidence="17">
    <location>
        <begin position="82"/>
        <end position="91"/>
    </location>
</feature>
<organism evidence="19">
    <name type="scientific">Rattus norvegicus</name>
    <name type="common">Rat</name>
    <dbReference type="NCBI Taxonomy" id="10116"/>
    <lineage>
        <taxon>Eukaryota</taxon>
        <taxon>Metazoa</taxon>
        <taxon>Chordata</taxon>
        <taxon>Craniata</taxon>
        <taxon>Vertebrata</taxon>
        <taxon>Euteleostomi</taxon>
        <taxon>Mammalia</taxon>
        <taxon>Eutheria</taxon>
        <taxon>Euarchontoglires</taxon>
        <taxon>Glires</taxon>
        <taxon>Rodentia</taxon>
        <taxon>Myomorpha</taxon>
        <taxon>Muroidea</taxon>
        <taxon>Muridae</taxon>
        <taxon>Murinae</taxon>
        <taxon>Rattus</taxon>
    </lineage>
</organism>
<keyword evidence="8" id="KW-0227">DNA damage</keyword>
<dbReference type="GO" id="GO:0005654">
    <property type="term" value="C:nucleoplasm"/>
    <property type="evidence" value="ECO:0007669"/>
    <property type="project" value="Ensembl"/>
</dbReference>
<dbReference type="InterPro" id="IPR012340">
    <property type="entry name" value="NA-bd_OB-fold"/>
</dbReference>
<keyword evidence="4" id="KW-1017">Isopeptide bond</keyword>
<dbReference type="PANTHER" id="PTHR13454:SF11">
    <property type="entry name" value="PROTEIN MCM10 HOMOLOG"/>
    <property type="match status" value="1"/>
</dbReference>
<dbReference type="GO" id="GO:0019899">
    <property type="term" value="F:enzyme binding"/>
    <property type="evidence" value="ECO:0007669"/>
    <property type="project" value="Ensembl"/>
</dbReference>
<dbReference type="Pfam" id="PF09329">
    <property type="entry name" value="zf-primase"/>
    <property type="match status" value="1"/>
</dbReference>
<evidence type="ECO:0000259" key="18">
    <source>
        <dbReference type="SMART" id="SM01280"/>
    </source>
</evidence>
<dbReference type="KEGG" id="rno:307126"/>
<dbReference type="Pfam" id="PF22379">
    <property type="entry name" value="OB_MCM10"/>
    <property type="match status" value="1"/>
</dbReference>
<evidence type="ECO:0000256" key="9">
    <source>
        <dbReference type="ARBA" id="ARBA00022771"/>
    </source>
</evidence>
<dbReference type="InterPro" id="IPR015408">
    <property type="entry name" value="Znf_Mcm10/DnaG"/>
</dbReference>
<name>A6JLZ2_RAT</name>
<dbReference type="Gene3D" id="1.20.5.420">
    <property type="entry name" value="Immunoglobulin FC, subunit C"/>
    <property type="match status" value="1"/>
</dbReference>
<dbReference type="Proteomes" id="UP000234681">
    <property type="component" value="Chromosome 17"/>
</dbReference>
<feature type="compositionally biased region" description="Basic and acidic residues" evidence="17">
    <location>
        <begin position="160"/>
        <end position="169"/>
    </location>
</feature>
<dbReference type="OrthoDB" id="273123at2759"/>
<dbReference type="InterPro" id="IPR055065">
    <property type="entry name" value="OB_MCM10"/>
</dbReference>
<accession>A6JLZ2</accession>
<dbReference type="GO" id="GO:0008283">
    <property type="term" value="P:cell population proliferation"/>
    <property type="evidence" value="ECO:0007669"/>
    <property type="project" value="Ensembl"/>
</dbReference>
<evidence type="ECO:0000256" key="15">
    <source>
        <dbReference type="ARBA" id="ARBA00060252"/>
    </source>
</evidence>
<proteinExistence type="inferred from homology"/>
<protein>
    <recommendedName>
        <fullName evidence="3">Protein MCM10 homolog</fullName>
    </recommendedName>
</protein>
<keyword evidence="11" id="KW-0832">Ubl conjugation</keyword>
<dbReference type="GO" id="GO:0003690">
    <property type="term" value="F:double-stranded DNA binding"/>
    <property type="evidence" value="ECO:0007669"/>
    <property type="project" value="InterPro"/>
</dbReference>
<evidence type="ECO:0000256" key="7">
    <source>
        <dbReference type="ARBA" id="ARBA00022723"/>
    </source>
</evidence>
<dbReference type="OMA" id="YKMPCKA"/>
<dbReference type="SMR" id="A6JLZ2"/>
<keyword evidence="6" id="KW-0235">DNA replication</keyword>
<dbReference type="PANTHER" id="PTHR13454">
    <property type="entry name" value="PROTEIN MCM10 HOMOLOG"/>
    <property type="match status" value="1"/>
</dbReference>
<feature type="region of interest" description="Disordered" evidence="17">
    <location>
        <begin position="711"/>
        <end position="731"/>
    </location>
</feature>
<dbReference type="GO" id="GO:0005730">
    <property type="term" value="C:nucleolus"/>
    <property type="evidence" value="ECO:0007669"/>
    <property type="project" value="Ensembl"/>
</dbReference>
<feature type="compositionally biased region" description="Polar residues" evidence="17">
    <location>
        <begin position="197"/>
        <end position="207"/>
    </location>
</feature>
<evidence type="ECO:0000256" key="1">
    <source>
        <dbReference type="ARBA" id="ARBA00004123"/>
    </source>
</evidence>
<comment type="subunit">
    <text evidence="16">Self-associates. Interacts with ORC2. May interact with MCM2 and MCM6. Interacts with the DNA polymerase alpha subunit POLA1. Interacts with RECQL4; this interaction regulates RECQL4 unwinding activity. Interacts with WDHD1.</text>
</comment>
<feature type="compositionally biased region" description="Polar residues" evidence="17">
    <location>
        <begin position="126"/>
        <end position="143"/>
    </location>
</feature>
<dbReference type="AGR" id="RGD:1311330"/>
<evidence type="ECO:0000313" key="20">
    <source>
        <dbReference type="RGD" id="1311330"/>
    </source>
</evidence>
<evidence type="ECO:0000256" key="17">
    <source>
        <dbReference type="SAM" id="MobiDB-lite"/>
    </source>
</evidence>
<keyword evidence="10" id="KW-0862">Zinc</keyword>
<dbReference type="Pfam" id="PF24863">
    <property type="entry name" value="zf-CCCH_Mcm10"/>
    <property type="match status" value="1"/>
</dbReference>
<dbReference type="InterPro" id="IPR056791">
    <property type="entry name" value="Znf_Mcm10_C"/>
</dbReference>
<evidence type="ECO:0000256" key="13">
    <source>
        <dbReference type="ARBA" id="ARBA00023125"/>
    </source>
</evidence>
<comment type="function">
    <text evidence="15">Acts as a replication initiation factor that brings together the MCM2-7 helicase and the DNA polymerase alpha/primase complex in order to initiate DNA replication. Additionally, plays a role in preventing DNA damage during replication. Key effector of the RBBP6 and ZBTB38-mediated regulation of DNA-replication and common fragile sites stability; acts as a direct target of transcriptional repression by ZBTB38.</text>
</comment>
<feature type="region of interest" description="Disordered" evidence="17">
    <location>
        <begin position="580"/>
        <end position="647"/>
    </location>
</feature>
<evidence type="ECO:0000256" key="4">
    <source>
        <dbReference type="ARBA" id="ARBA00022499"/>
    </source>
</evidence>
<evidence type="ECO:0000256" key="12">
    <source>
        <dbReference type="ARBA" id="ARBA00023054"/>
    </source>
</evidence>
<evidence type="ECO:0000313" key="19">
    <source>
        <dbReference type="EMBL" id="EDL78669.1"/>
    </source>
</evidence>
<evidence type="ECO:0000256" key="2">
    <source>
        <dbReference type="ARBA" id="ARBA00009679"/>
    </source>
</evidence>
<evidence type="ECO:0000256" key="6">
    <source>
        <dbReference type="ARBA" id="ARBA00022705"/>
    </source>
</evidence>
<keyword evidence="14" id="KW-0539">Nucleus</keyword>
<gene>
    <name evidence="20" type="primary">Mcm10</name>
    <name evidence="19" type="synonym">Mcm10_predicted</name>
    <name evidence="19" type="ORF">rCG_55946</name>
</gene>
<sequence length="889" mass="98983">MNVEEDDLCVLTSLLEENEAAAVPCGSEENEKSSSLEEGDPDEFDELFDADGDGESYTEEADSGEEGKTRDQEERLATLFGDVEDLTDDEVPTSQVEDSSVPPAPVRSREKTNQELQDELKKLQEQMKSLQEQLKAASLQQPPSSAPLHEPPGASLRPPPQEKKVRRIQESVCFSAELDVPALPRAKRVARVPKTPAESSSRTSAPSQPLRVISSFLEPKSSPARSTSIPSPQAVPGNKCSGMTKNQSKATPGNPGEPSPQVPQVSVEAFSGLRLRRPRVSSTEMNRKMTGRKLIRLSQIKEKMATENLEETDWVTFGVILRKVTPQSANSGKTFSIWKLNDLRDLTQCVSLFLFGDVHKDLWKTEQGTVIGLLNANPMKPKEGLTEVCLSIDHPQKVLIMGEAMDLGTCKAKKKNGEPCTQTVNLHDCEYCQYHIQAQYKKLSAKRSDLQSTFSGGRIPKKFRRGTSLKERLCQDGFYYGGVSSESFAASMAAAIAPKKKVQTTLTNLVVRGTRSVIQETKQKLGIPQKSLSCSEEFRELMALPTFGARNLQKHLARAKSSGSPKPAIQSISASALLKQQKHQMLEMRKRKSEEIQKRFLQSSSEVQSAAVPSSSRQPAAQSPRTGAEFPRLEGTEAPWTPKLGRGISDGDDVLFFDESPPPKPKLSAAAEAKKLAAISKLRAKGQILTKVDPNNIVRRQMDPRDVLGVKERAENSNTVSPEDELEPARKKRREQLAYLESEEFQKILKAKSKHTDVLKEAEAELQKSYFDPLVKKEQMEEKMRAVREVKCRVVTCRKCAYTHFKPLETCVSEQHNLHWHDGVKRFFKCPCGNRTISLDKLPNKHCRNCGLYKWERDGMLKEKTGPKIGGETLLPRGEEHAKFLNSLK</sequence>
<evidence type="ECO:0000256" key="16">
    <source>
        <dbReference type="ARBA" id="ARBA00064836"/>
    </source>
</evidence>
<dbReference type="GeneID" id="307126"/>
<dbReference type="SMART" id="SM01280">
    <property type="entry name" value="Mcm10"/>
    <property type="match status" value="1"/>
</dbReference>
<dbReference type="FunFam" id="1.20.5.420:FF:000006">
    <property type="entry name" value="Minichromosome maintenance 10 replication initiation factor"/>
    <property type="match status" value="1"/>
</dbReference>
<dbReference type="InterPro" id="IPR015411">
    <property type="entry name" value="Rep_factor_Mcm10_C"/>
</dbReference>
<evidence type="ECO:0000256" key="14">
    <source>
        <dbReference type="ARBA" id="ARBA00023242"/>
    </source>
</evidence>
<dbReference type="CTD" id="55388"/>
<evidence type="ECO:0000256" key="8">
    <source>
        <dbReference type="ARBA" id="ARBA00022763"/>
    </source>
</evidence>
<keyword evidence="12" id="KW-0175">Coiled coil</keyword>
<dbReference type="GO" id="GO:0003697">
    <property type="term" value="F:single-stranded DNA binding"/>
    <property type="evidence" value="ECO:0007669"/>
    <property type="project" value="InterPro"/>
</dbReference>
<dbReference type="InterPro" id="IPR040184">
    <property type="entry name" value="Mcm10"/>
</dbReference>
<feature type="region of interest" description="Disordered" evidence="17">
    <location>
        <begin position="17"/>
        <end position="263"/>
    </location>
</feature>
<feature type="compositionally biased region" description="Basic and acidic residues" evidence="17">
    <location>
        <begin position="584"/>
        <end position="598"/>
    </location>
</feature>
<dbReference type="FunFam" id="2.40.50.140:FF:000167">
    <property type="entry name" value="Minichromosome maintenance 10 replication initiation factor"/>
    <property type="match status" value="1"/>
</dbReference>
<dbReference type="GO" id="GO:0042802">
    <property type="term" value="F:identical protein binding"/>
    <property type="evidence" value="ECO:0007669"/>
    <property type="project" value="Ensembl"/>
</dbReference>
<feature type="compositionally biased region" description="Low complexity" evidence="17">
    <location>
        <begin position="607"/>
        <end position="625"/>
    </location>
</feature>
<dbReference type="GO" id="GO:0006974">
    <property type="term" value="P:DNA damage response"/>
    <property type="evidence" value="ECO:0007669"/>
    <property type="project" value="UniProtKB-KW"/>
</dbReference>
<feature type="compositionally biased region" description="Basic and acidic residues" evidence="17">
    <location>
        <begin position="107"/>
        <end position="125"/>
    </location>
</feature>
<dbReference type="Pfam" id="PF09332">
    <property type="entry name" value="Mcm10"/>
    <property type="match status" value="1"/>
</dbReference>
<reference evidence="19" key="2">
    <citation type="submission" date="2005-07" db="EMBL/GenBank/DDBJ databases">
        <authorList>
            <person name="Mural R.J."/>
            <person name="Li P.W."/>
            <person name="Adams M.D."/>
            <person name="Amanatides P.G."/>
            <person name="Baden-Tillson H."/>
            <person name="Barnstead M."/>
            <person name="Chin S.H."/>
            <person name="Dew I."/>
            <person name="Evans C.A."/>
            <person name="Ferriera S."/>
            <person name="Flanigan M."/>
            <person name="Fosler C."/>
            <person name="Glodek A."/>
            <person name="Gu Z."/>
            <person name="Holt R.A."/>
            <person name="Jennings D."/>
            <person name="Kraft C.L."/>
            <person name="Lu F."/>
            <person name="Nguyen T."/>
            <person name="Nusskern D.R."/>
            <person name="Pfannkoch C.M."/>
            <person name="Sitter C."/>
            <person name="Sutton G.G."/>
            <person name="Venter J.C."/>
            <person name="Wang Z."/>
            <person name="Woodage T."/>
            <person name="Zheng X.H."/>
            <person name="Zhong F."/>
        </authorList>
    </citation>
    <scope>NUCLEOTIDE SEQUENCE</scope>
    <source>
        <strain evidence="19">BN</strain>
    </source>
</reference>